<protein>
    <submittedName>
        <fullName evidence="3">C-type lectin domain-containing protein</fullName>
    </submittedName>
</protein>
<dbReference type="Proteomes" id="UP000492821">
    <property type="component" value="Unassembled WGS sequence"/>
</dbReference>
<feature type="transmembrane region" description="Helical" evidence="1">
    <location>
        <begin position="25"/>
        <end position="47"/>
    </location>
</feature>
<keyword evidence="1" id="KW-0472">Membrane</keyword>
<keyword evidence="1" id="KW-0812">Transmembrane</keyword>
<reference evidence="3" key="2">
    <citation type="submission" date="2020-10" db="UniProtKB">
        <authorList>
            <consortium name="WormBaseParasite"/>
        </authorList>
    </citation>
    <scope>IDENTIFICATION</scope>
</reference>
<dbReference type="WBParaSite" id="Pan_g23631.t1">
    <property type="protein sequence ID" value="Pan_g23631.t1"/>
    <property type="gene ID" value="Pan_g23631"/>
</dbReference>
<sequence length="285" mass="32915">MVSTVVRDKKVKALRYLLRRKQCSLILIVEALLLILLLILGITFIWWRSYLYKKRMFLTEQDDRLVEWKDNVTFAHCPLTLVTKPEGENDFALTYCRNRVGRVAFAYRHWRLDEDNNDKTCLSMSEQVHCHEHMMDDWKIVTDLPSEGPKCPGKKSDWNSNMTLARRYVPMQVDLMEYKDVILHSALLIAECPICVSAGASLNGNHTCEIKLDTKTPGWPWHHEKCSDYSKLFTNQTTLCNAALAKPTTATLPGALTTPTTTKKPVRQKRVVEMEVDENFFDEAF</sequence>
<evidence type="ECO:0000313" key="3">
    <source>
        <dbReference type="WBParaSite" id="Pan_g23631.t1"/>
    </source>
</evidence>
<accession>A0A7E4VPK7</accession>
<name>A0A7E4VPK7_PANRE</name>
<keyword evidence="1" id="KW-1133">Transmembrane helix</keyword>
<proteinExistence type="predicted"/>
<reference evidence="2" key="1">
    <citation type="journal article" date="2013" name="Genetics">
        <title>The draft genome and transcriptome of Panagrellus redivivus are shaped by the harsh demands of a free-living lifestyle.</title>
        <authorList>
            <person name="Srinivasan J."/>
            <person name="Dillman A.R."/>
            <person name="Macchietto M.G."/>
            <person name="Heikkinen L."/>
            <person name="Lakso M."/>
            <person name="Fracchia K.M."/>
            <person name="Antoshechkin I."/>
            <person name="Mortazavi A."/>
            <person name="Wong G."/>
            <person name="Sternberg P.W."/>
        </authorList>
    </citation>
    <scope>NUCLEOTIDE SEQUENCE [LARGE SCALE GENOMIC DNA]</scope>
    <source>
        <strain evidence="2">MT8872</strain>
    </source>
</reference>
<organism evidence="2 3">
    <name type="scientific">Panagrellus redivivus</name>
    <name type="common">Microworm</name>
    <dbReference type="NCBI Taxonomy" id="6233"/>
    <lineage>
        <taxon>Eukaryota</taxon>
        <taxon>Metazoa</taxon>
        <taxon>Ecdysozoa</taxon>
        <taxon>Nematoda</taxon>
        <taxon>Chromadorea</taxon>
        <taxon>Rhabditida</taxon>
        <taxon>Tylenchina</taxon>
        <taxon>Panagrolaimomorpha</taxon>
        <taxon>Panagrolaimoidea</taxon>
        <taxon>Panagrolaimidae</taxon>
        <taxon>Panagrellus</taxon>
    </lineage>
</organism>
<evidence type="ECO:0000256" key="1">
    <source>
        <dbReference type="SAM" id="Phobius"/>
    </source>
</evidence>
<dbReference type="AlphaFoldDB" id="A0A7E4VPK7"/>
<keyword evidence="2" id="KW-1185">Reference proteome</keyword>
<evidence type="ECO:0000313" key="2">
    <source>
        <dbReference type="Proteomes" id="UP000492821"/>
    </source>
</evidence>